<sequence>MEHTGMARMFNTLVETGIKGFLAASGSVYENAVVEFFTNAKVIAGKVVSFVANKKLALRNEFYVETYGLPIEGEKFDLMVANTAGLKVNLAQVVFQVLMAMVCWAYGGGSGSHFPGAQRKTKIGAWLQPDFTGKIWLLSVGGGRSSNQFHDRKRSSSNHPALES</sequence>
<dbReference type="AlphaFoldDB" id="A0A2Z7C283"/>
<evidence type="ECO:0000313" key="3">
    <source>
        <dbReference type="Proteomes" id="UP000250235"/>
    </source>
</evidence>
<dbReference type="EMBL" id="KV001773">
    <property type="protein sequence ID" value="KZV38647.1"/>
    <property type="molecule type" value="Genomic_DNA"/>
</dbReference>
<protein>
    <submittedName>
        <fullName evidence="2">Uncharacterized protein</fullName>
    </submittedName>
</protein>
<gene>
    <name evidence="2" type="ORF">F511_11745</name>
</gene>
<dbReference type="Proteomes" id="UP000250235">
    <property type="component" value="Unassembled WGS sequence"/>
</dbReference>
<keyword evidence="3" id="KW-1185">Reference proteome</keyword>
<reference evidence="2 3" key="1">
    <citation type="journal article" date="2015" name="Proc. Natl. Acad. Sci. U.S.A.">
        <title>The resurrection genome of Boea hygrometrica: A blueprint for survival of dehydration.</title>
        <authorList>
            <person name="Xiao L."/>
            <person name="Yang G."/>
            <person name="Zhang L."/>
            <person name="Yang X."/>
            <person name="Zhao S."/>
            <person name="Ji Z."/>
            <person name="Zhou Q."/>
            <person name="Hu M."/>
            <person name="Wang Y."/>
            <person name="Chen M."/>
            <person name="Xu Y."/>
            <person name="Jin H."/>
            <person name="Xiao X."/>
            <person name="Hu G."/>
            <person name="Bao F."/>
            <person name="Hu Y."/>
            <person name="Wan P."/>
            <person name="Li L."/>
            <person name="Deng X."/>
            <person name="Kuang T."/>
            <person name="Xiang C."/>
            <person name="Zhu J.K."/>
            <person name="Oliver M.J."/>
            <person name="He Y."/>
        </authorList>
    </citation>
    <scope>NUCLEOTIDE SEQUENCE [LARGE SCALE GENOMIC DNA]</scope>
    <source>
        <strain evidence="3">cv. XS01</strain>
    </source>
</reference>
<dbReference type="OrthoDB" id="1751168at2759"/>
<name>A0A2Z7C283_9LAMI</name>
<evidence type="ECO:0000256" key="1">
    <source>
        <dbReference type="SAM" id="MobiDB-lite"/>
    </source>
</evidence>
<feature type="region of interest" description="Disordered" evidence="1">
    <location>
        <begin position="144"/>
        <end position="164"/>
    </location>
</feature>
<proteinExistence type="predicted"/>
<accession>A0A2Z7C283</accession>
<evidence type="ECO:0000313" key="2">
    <source>
        <dbReference type="EMBL" id="KZV38647.1"/>
    </source>
</evidence>
<organism evidence="2 3">
    <name type="scientific">Dorcoceras hygrometricum</name>
    <dbReference type="NCBI Taxonomy" id="472368"/>
    <lineage>
        <taxon>Eukaryota</taxon>
        <taxon>Viridiplantae</taxon>
        <taxon>Streptophyta</taxon>
        <taxon>Embryophyta</taxon>
        <taxon>Tracheophyta</taxon>
        <taxon>Spermatophyta</taxon>
        <taxon>Magnoliopsida</taxon>
        <taxon>eudicotyledons</taxon>
        <taxon>Gunneridae</taxon>
        <taxon>Pentapetalae</taxon>
        <taxon>asterids</taxon>
        <taxon>lamiids</taxon>
        <taxon>Lamiales</taxon>
        <taxon>Gesneriaceae</taxon>
        <taxon>Didymocarpoideae</taxon>
        <taxon>Trichosporeae</taxon>
        <taxon>Loxocarpinae</taxon>
        <taxon>Dorcoceras</taxon>
    </lineage>
</organism>